<gene>
    <name evidence="3" type="ORF">HNY73_015464</name>
</gene>
<dbReference type="Pfam" id="PF00650">
    <property type="entry name" value="CRAL_TRIO"/>
    <property type="match status" value="1"/>
</dbReference>
<name>A0A8T0ETP6_ARGBR</name>
<dbReference type="CDD" id="cd00170">
    <property type="entry name" value="SEC14"/>
    <property type="match status" value="1"/>
</dbReference>
<dbReference type="Gene3D" id="3.40.525.10">
    <property type="entry name" value="CRAL-TRIO lipid binding domain"/>
    <property type="match status" value="1"/>
</dbReference>
<dbReference type="Pfam" id="PF03765">
    <property type="entry name" value="CRAL_TRIO_N"/>
    <property type="match status" value="1"/>
</dbReference>
<feature type="transmembrane region" description="Helical" evidence="1">
    <location>
        <begin position="209"/>
        <end position="230"/>
    </location>
</feature>
<keyword evidence="4" id="KW-1185">Reference proteome</keyword>
<dbReference type="PRINTS" id="PR00180">
    <property type="entry name" value="CRETINALDHBP"/>
</dbReference>
<dbReference type="SUPFAM" id="SSF52087">
    <property type="entry name" value="CRAL/TRIO domain"/>
    <property type="match status" value="1"/>
</dbReference>
<feature type="domain" description="CRAL-TRIO" evidence="2">
    <location>
        <begin position="104"/>
        <end position="269"/>
    </location>
</feature>
<dbReference type="SUPFAM" id="SSF46938">
    <property type="entry name" value="CRAL/TRIO N-terminal domain"/>
    <property type="match status" value="1"/>
</dbReference>
<evidence type="ECO:0000313" key="4">
    <source>
        <dbReference type="Proteomes" id="UP000807504"/>
    </source>
</evidence>
<keyword evidence="1" id="KW-0472">Membrane</keyword>
<protein>
    <submittedName>
        <fullName evidence="3">Clavesin-1 like protein</fullName>
    </submittedName>
</protein>
<dbReference type="PROSITE" id="PS50191">
    <property type="entry name" value="CRAL_TRIO"/>
    <property type="match status" value="1"/>
</dbReference>
<dbReference type="Proteomes" id="UP000807504">
    <property type="component" value="Unassembled WGS sequence"/>
</dbReference>
<reference evidence="3" key="2">
    <citation type="submission" date="2020-06" db="EMBL/GenBank/DDBJ databases">
        <authorList>
            <person name="Sheffer M."/>
        </authorList>
    </citation>
    <scope>NUCLEOTIDE SEQUENCE</scope>
</reference>
<sequence length="296" mass="34397">MSSTYKDDLESKGFLPFHLDHLTPHMIQKAKQELNETESTRSSSIKQLRELIKKEKNFQCRMDDEFLLQYLRARKFNVKKAFDRLQTFYQMVSKSFSDVFLHMDEESAKKAIRTGFMSHLPYRDKDGAAIVGFKMSNWNTEELDAFSVMNCCGIVIQSAIDYPATQVCGVQLLIDCKGTSVQHMTCLTPRLLYLVSKGLRGAMAIRFKGVHLINASAIFRYLWAIINVFLTEKLRKRIHFHDNNLENLHKYIPKEILPTEYGGDCPNFDPHELGLAEMETFLPKYFQIMHDGYRKN</sequence>
<comment type="caution">
    <text evidence="3">The sequence shown here is derived from an EMBL/GenBank/DDBJ whole genome shotgun (WGS) entry which is preliminary data.</text>
</comment>
<keyword evidence="1" id="KW-0812">Transmembrane</keyword>
<dbReference type="EMBL" id="JABXBU010002072">
    <property type="protein sequence ID" value="KAF8778771.1"/>
    <property type="molecule type" value="Genomic_DNA"/>
</dbReference>
<reference evidence="3" key="1">
    <citation type="journal article" date="2020" name="bioRxiv">
        <title>Chromosome-level reference genome of the European wasp spider Argiope bruennichi: a resource for studies on range expansion and evolutionary adaptation.</title>
        <authorList>
            <person name="Sheffer M.M."/>
            <person name="Hoppe A."/>
            <person name="Krehenwinkel H."/>
            <person name="Uhl G."/>
            <person name="Kuss A.W."/>
            <person name="Jensen L."/>
            <person name="Jensen C."/>
            <person name="Gillespie R.G."/>
            <person name="Hoff K.J."/>
            <person name="Prost S."/>
        </authorList>
    </citation>
    <scope>NUCLEOTIDE SEQUENCE</scope>
</reference>
<proteinExistence type="predicted"/>
<evidence type="ECO:0000259" key="2">
    <source>
        <dbReference type="PROSITE" id="PS50191"/>
    </source>
</evidence>
<accession>A0A8T0ETP6</accession>
<dbReference type="InterPro" id="IPR011074">
    <property type="entry name" value="CRAL/TRIO_N_dom"/>
</dbReference>
<evidence type="ECO:0000256" key="1">
    <source>
        <dbReference type="SAM" id="Phobius"/>
    </source>
</evidence>
<dbReference type="PANTHER" id="PTHR10174">
    <property type="entry name" value="ALPHA-TOCOPHEROL TRANSFER PROTEIN-RELATED"/>
    <property type="match status" value="1"/>
</dbReference>
<dbReference type="SMART" id="SM01100">
    <property type="entry name" value="CRAL_TRIO_N"/>
    <property type="match status" value="1"/>
</dbReference>
<dbReference type="Gene3D" id="1.20.5.1200">
    <property type="entry name" value="Alpha-tocopherol transfer"/>
    <property type="match status" value="1"/>
</dbReference>
<dbReference type="InterPro" id="IPR001251">
    <property type="entry name" value="CRAL-TRIO_dom"/>
</dbReference>
<dbReference type="SMART" id="SM00516">
    <property type="entry name" value="SEC14"/>
    <property type="match status" value="1"/>
</dbReference>
<keyword evidence="1" id="KW-1133">Transmembrane helix</keyword>
<dbReference type="GO" id="GO:1902936">
    <property type="term" value="F:phosphatidylinositol bisphosphate binding"/>
    <property type="evidence" value="ECO:0007669"/>
    <property type="project" value="TreeGrafter"/>
</dbReference>
<dbReference type="GO" id="GO:0016020">
    <property type="term" value="C:membrane"/>
    <property type="evidence" value="ECO:0007669"/>
    <property type="project" value="TreeGrafter"/>
</dbReference>
<evidence type="ECO:0000313" key="3">
    <source>
        <dbReference type="EMBL" id="KAF8778771.1"/>
    </source>
</evidence>
<dbReference type="PANTHER" id="PTHR10174:SF130">
    <property type="entry name" value="ALPHA-TOCOPHEROL TRANSFER PROTEIN-LIKE"/>
    <property type="match status" value="1"/>
</dbReference>
<dbReference type="AlphaFoldDB" id="A0A8T0ETP6"/>
<dbReference type="Gene3D" id="1.10.8.20">
    <property type="entry name" value="N-terminal domain of phosphatidylinositol transfer protein sec14p"/>
    <property type="match status" value="1"/>
</dbReference>
<dbReference type="InterPro" id="IPR036273">
    <property type="entry name" value="CRAL/TRIO_N_dom_sf"/>
</dbReference>
<organism evidence="3 4">
    <name type="scientific">Argiope bruennichi</name>
    <name type="common">Wasp spider</name>
    <name type="synonym">Aranea bruennichi</name>
    <dbReference type="NCBI Taxonomy" id="94029"/>
    <lineage>
        <taxon>Eukaryota</taxon>
        <taxon>Metazoa</taxon>
        <taxon>Ecdysozoa</taxon>
        <taxon>Arthropoda</taxon>
        <taxon>Chelicerata</taxon>
        <taxon>Arachnida</taxon>
        <taxon>Araneae</taxon>
        <taxon>Araneomorphae</taxon>
        <taxon>Entelegynae</taxon>
        <taxon>Araneoidea</taxon>
        <taxon>Araneidae</taxon>
        <taxon>Argiope</taxon>
    </lineage>
</organism>
<dbReference type="InterPro" id="IPR036865">
    <property type="entry name" value="CRAL-TRIO_dom_sf"/>
</dbReference>